<keyword evidence="1" id="KW-0472">Membrane</keyword>
<dbReference type="Proteomes" id="UP000199668">
    <property type="component" value="Unassembled WGS sequence"/>
</dbReference>
<evidence type="ECO:0000313" key="3">
    <source>
        <dbReference type="Proteomes" id="UP000199668"/>
    </source>
</evidence>
<name>A0A1I4NRP7_9BACI</name>
<evidence type="ECO:0000256" key="1">
    <source>
        <dbReference type="SAM" id="Phobius"/>
    </source>
</evidence>
<accession>A0A1I4NRP7</accession>
<dbReference type="AlphaFoldDB" id="A0A1I4NRP7"/>
<feature type="transmembrane region" description="Helical" evidence="1">
    <location>
        <begin position="43"/>
        <end position="59"/>
    </location>
</feature>
<gene>
    <name evidence="2" type="ORF">SAMN04488054_1206</name>
</gene>
<dbReference type="OrthoDB" id="2654376at2"/>
<keyword evidence="1" id="KW-0812">Transmembrane</keyword>
<keyword evidence="1" id="KW-1133">Transmembrane helix</keyword>
<protein>
    <submittedName>
        <fullName evidence="2">Uncharacterized protein</fullName>
    </submittedName>
</protein>
<dbReference type="STRING" id="266892.SAMN04488054_1206"/>
<feature type="transmembrane region" description="Helical" evidence="1">
    <location>
        <begin position="71"/>
        <end position="88"/>
    </location>
</feature>
<reference evidence="2 3" key="1">
    <citation type="submission" date="2016-10" db="EMBL/GenBank/DDBJ databases">
        <authorList>
            <person name="de Groot N.N."/>
        </authorList>
    </citation>
    <scope>NUCLEOTIDE SEQUENCE [LARGE SCALE GENOMIC DNA]</scope>
    <source>
        <strain evidence="2 3">CGMCC 1.6134</strain>
    </source>
</reference>
<feature type="transmembrane region" description="Helical" evidence="1">
    <location>
        <begin position="108"/>
        <end position="126"/>
    </location>
</feature>
<dbReference type="RefSeq" id="WP_090927537.1">
    <property type="nucleotide sequence ID" value="NZ_FOTY01000020.1"/>
</dbReference>
<evidence type="ECO:0000313" key="2">
    <source>
        <dbReference type="EMBL" id="SFM18119.1"/>
    </source>
</evidence>
<dbReference type="EMBL" id="FOTY01000020">
    <property type="protein sequence ID" value="SFM18119.1"/>
    <property type="molecule type" value="Genomic_DNA"/>
</dbReference>
<keyword evidence="3" id="KW-1185">Reference proteome</keyword>
<feature type="transmembrane region" description="Helical" evidence="1">
    <location>
        <begin position="5"/>
        <end position="23"/>
    </location>
</feature>
<proteinExistence type="predicted"/>
<dbReference type="PROSITE" id="PS51257">
    <property type="entry name" value="PROKAR_LIPOPROTEIN"/>
    <property type="match status" value="1"/>
</dbReference>
<organism evidence="2 3">
    <name type="scientific">Salibacterium qingdaonense</name>
    <dbReference type="NCBI Taxonomy" id="266892"/>
    <lineage>
        <taxon>Bacteria</taxon>
        <taxon>Bacillati</taxon>
        <taxon>Bacillota</taxon>
        <taxon>Bacilli</taxon>
        <taxon>Bacillales</taxon>
        <taxon>Bacillaceae</taxon>
    </lineage>
</organism>
<sequence>MFNRVLGYAAVGCAMLGCLYVMVQTYYDLQTAVQRGNPGTSPLIRMTLSAVGIGILLEAERIVSLFRRGPEFNWLLIPTLITGIFVFVPRGNWLAWFDADRPFYADMFFLPETHAVLSVAAGVLLIKGLTGRKRES</sequence>